<dbReference type="EMBL" id="LAZR01002573">
    <property type="protein sequence ID" value="KKN28302.1"/>
    <property type="molecule type" value="Genomic_DNA"/>
</dbReference>
<dbReference type="AlphaFoldDB" id="A0A0F9PUA9"/>
<dbReference type="GO" id="GO:0003824">
    <property type="term" value="F:catalytic activity"/>
    <property type="evidence" value="ECO:0007669"/>
    <property type="project" value="InterPro"/>
</dbReference>
<organism evidence="5">
    <name type="scientific">marine sediment metagenome</name>
    <dbReference type="NCBI Taxonomy" id="412755"/>
    <lineage>
        <taxon>unclassified sequences</taxon>
        <taxon>metagenomes</taxon>
        <taxon>ecological metagenomes</taxon>
    </lineage>
</organism>
<name>A0A0F9PUA9_9ZZZZ</name>
<evidence type="ECO:0008006" key="6">
    <source>
        <dbReference type="Google" id="ProtNLM"/>
    </source>
</evidence>
<dbReference type="InterPro" id="IPR013785">
    <property type="entry name" value="Aldolase_TIM"/>
</dbReference>
<evidence type="ECO:0000256" key="3">
    <source>
        <dbReference type="ARBA" id="ARBA00023004"/>
    </source>
</evidence>
<reference evidence="5" key="1">
    <citation type="journal article" date="2015" name="Nature">
        <title>Complex archaea that bridge the gap between prokaryotes and eukaryotes.</title>
        <authorList>
            <person name="Spang A."/>
            <person name="Saw J.H."/>
            <person name="Jorgensen S.L."/>
            <person name="Zaremba-Niedzwiedzka K."/>
            <person name="Martijn J."/>
            <person name="Lind A.E."/>
            <person name="van Eijk R."/>
            <person name="Schleper C."/>
            <person name="Guy L."/>
            <person name="Ettema T.J."/>
        </authorList>
    </citation>
    <scope>NUCLEOTIDE SEQUENCE</scope>
</reference>
<dbReference type="InterPro" id="IPR058240">
    <property type="entry name" value="rSAM_sf"/>
</dbReference>
<comment type="caution">
    <text evidence="5">The sequence shown here is derived from an EMBL/GenBank/DDBJ whole genome shotgun (WGS) entry which is preliminary data.</text>
</comment>
<dbReference type="GO" id="GO:0051536">
    <property type="term" value="F:iron-sulfur cluster binding"/>
    <property type="evidence" value="ECO:0007669"/>
    <property type="project" value="UniProtKB-KW"/>
</dbReference>
<dbReference type="Gene3D" id="3.20.20.70">
    <property type="entry name" value="Aldolase class I"/>
    <property type="match status" value="1"/>
</dbReference>
<keyword evidence="2" id="KW-0479">Metal-binding</keyword>
<proteinExistence type="predicted"/>
<evidence type="ECO:0000256" key="4">
    <source>
        <dbReference type="ARBA" id="ARBA00023014"/>
    </source>
</evidence>
<dbReference type="CDD" id="cd01335">
    <property type="entry name" value="Radical_SAM"/>
    <property type="match status" value="1"/>
</dbReference>
<keyword evidence="4" id="KW-0411">Iron-sulfur</keyword>
<keyword evidence="1" id="KW-0949">S-adenosyl-L-methionine</keyword>
<evidence type="ECO:0000313" key="5">
    <source>
        <dbReference type="EMBL" id="KKN28302.1"/>
    </source>
</evidence>
<dbReference type="SFLD" id="SFLDS00029">
    <property type="entry name" value="Radical_SAM"/>
    <property type="match status" value="1"/>
</dbReference>
<dbReference type="GO" id="GO:0046872">
    <property type="term" value="F:metal ion binding"/>
    <property type="evidence" value="ECO:0007669"/>
    <property type="project" value="UniProtKB-KW"/>
</dbReference>
<dbReference type="SUPFAM" id="SSF102114">
    <property type="entry name" value="Radical SAM enzymes"/>
    <property type="match status" value="1"/>
</dbReference>
<gene>
    <name evidence="5" type="ORF">LCGC14_0855380</name>
</gene>
<evidence type="ECO:0000256" key="1">
    <source>
        <dbReference type="ARBA" id="ARBA00022691"/>
    </source>
</evidence>
<keyword evidence="3" id="KW-0408">Iron</keyword>
<dbReference type="InterPro" id="IPR007197">
    <property type="entry name" value="rSAM"/>
</dbReference>
<sequence length="258" mass="29671">MFDKTIHRDEFRLRILLTNQCNKNCHFCLNDFQPKRPAQCVSPMDTVDCLRAYGTFMKSIKEKSIVTFSGGEPGIHPWLDFILHHAKGYCDVIKVVTNGMALNSDRIRYVDCWHVGVTHKDHVVRDFAHHAKDMVVQIVITEDQPNHQLIDIIGFYIKAGIKVKLFADFNCEIQKYLQARIDFFIDHFEEGISTRFTGKQENRGSACAGCEKRCVTLKALWMFPDGSSSTCPQGVVDPFDDDSWDETVEKAYKAHLYR</sequence>
<protein>
    <recommendedName>
        <fullName evidence="6">Radical SAM core domain-containing protein</fullName>
    </recommendedName>
</protein>
<evidence type="ECO:0000256" key="2">
    <source>
        <dbReference type="ARBA" id="ARBA00022723"/>
    </source>
</evidence>
<accession>A0A0F9PUA9</accession>